<dbReference type="EMBL" id="CAWUFR010001030">
    <property type="protein sequence ID" value="CAK6982481.1"/>
    <property type="molecule type" value="Genomic_DNA"/>
</dbReference>
<feature type="region of interest" description="Disordered" evidence="1">
    <location>
        <begin position="154"/>
        <end position="222"/>
    </location>
</feature>
<gene>
    <name evidence="2" type="ORF">FSCOSCO3_A013612</name>
</gene>
<feature type="region of interest" description="Disordered" evidence="1">
    <location>
        <begin position="420"/>
        <end position="450"/>
    </location>
</feature>
<comment type="caution">
    <text evidence="2">The sequence shown here is derived from an EMBL/GenBank/DDBJ whole genome shotgun (WGS) entry which is preliminary data.</text>
</comment>
<keyword evidence="3" id="KW-1185">Reference proteome</keyword>
<evidence type="ECO:0000313" key="2">
    <source>
        <dbReference type="EMBL" id="CAK6982481.1"/>
    </source>
</evidence>
<evidence type="ECO:0000313" key="3">
    <source>
        <dbReference type="Proteomes" id="UP001314229"/>
    </source>
</evidence>
<protein>
    <submittedName>
        <fullName evidence="2">Uncharacterized protein</fullName>
    </submittedName>
</protein>
<accession>A0AAV1QEJ7</accession>
<dbReference type="Proteomes" id="UP001314229">
    <property type="component" value="Unassembled WGS sequence"/>
</dbReference>
<name>A0AAV1QEJ7_SCOSC</name>
<evidence type="ECO:0000256" key="1">
    <source>
        <dbReference type="SAM" id="MobiDB-lite"/>
    </source>
</evidence>
<feature type="compositionally biased region" description="Basic and acidic residues" evidence="1">
    <location>
        <begin position="431"/>
        <end position="450"/>
    </location>
</feature>
<sequence length="450" mass="48968">MVVGQRVRLLGNDPSSRRSKIVAGGCLPGLFDRTLATKNDPSPPAKVVDFHRRFVDALAGWRTNACWWNTPCSSAASRTGRLLDLPRKENNIGPAGWSHVQPAAPALAGEAPDHRRTTGYRRRTVARTGSALLVEPPAGCSAAMVGRLHEYRRSIAGRPPPGAGGAAPPGGAPPGMSDRAMPAARQRSGHALAGQHDRRAGGRGQPATSSAARLGDGRSAAVSPPIRRRPIVGRVRCRPARRLAWLCLFAGRSLALVKRRSRLQDHPGGRYFTKLTLSVHGRLSNAVLPPCCLLVGEFVPLARSWSQESAGLPSPNVMVGGRFRCRSHQPKRAGKRLAVERLALIVVVANGRHQRSSRTVPVLLNKLAGRFRAYQEQESIFPHFDAEVETENLSWIYVVIVRHLLFQFGSISTSRLTERRTRGSNMWTESSDLRAAEPSHRDLLTGEARG</sequence>
<dbReference type="AlphaFoldDB" id="A0AAV1QEJ7"/>
<proteinExistence type="predicted"/>
<reference evidence="2 3" key="1">
    <citation type="submission" date="2024-01" db="EMBL/GenBank/DDBJ databases">
        <authorList>
            <person name="Alioto T."/>
            <person name="Alioto T."/>
            <person name="Gomez Garrido J."/>
        </authorList>
    </citation>
    <scope>NUCLEOTIDE SEQUENCE [LARGE SCALE GENOMIC DNA]</scope>
</reference>
<organism evidence="2 3">
    <name type="scientific">Scomber scombrus</name>
    <name type="common">Atlantic mackerel</name>
    <name type="synonym">Scomber vernalis</name>
    <dbReference type="NCBI Taxonomy" id="13677"/>
    <lineage>
        <taxon>Eukaryota</taxon>
        <taxon>Metazoa</taxon>
        <taxon>Chordata</taxon>
        <taxon>Craniata</taxon>
        <taxon>Vertebrata</taxon>
        <taxon>Euteleostomi</taxon>
        <taxon>Actinopterygii</taxon>
        <taxon>Neopterygii</taxon>
        <taxon>Teleostei</taxon>
        <taxon>Neoteleostei</taxon>
        <taxon>Acanthomorphata</taxon>
        <taxon>Pelagiaria</taxon>
        <taxon>Scombriformes</taxon>
        <taxon>Scombridae</taxon>
        <taxon>Scomber</taxon>
    </lineage>
</organism>